<evidence type="ECO:0000313" key="3">
    <source>
        <dbReference type="EMBL" id="MDI1491248.1"/>
    </source>
</evidence>
<gene>
    <name evidence="3" type="ORF">OHK93_002456</name>
</gene>
<dbReference type="Pfam" id="PF17046">
    <property type="entry name" value="Ses_B"/>
    <property type="match status" value="1"/>
</dbReference>
<dbReference type="InterPro" id="IPR031469">
    <property type="entry name" value="SesB_dom"/>
</dbReference>
<proteinExistence type="predicted"/>
<dbReference type="EMBL" id="JAPUFD010000014">
    <property type="protein sequence ID" value="MDI1491248.1"/>
    <property type="molecule type" value="Genomic_DNA"/>
</dbReference>
<dbReference type="InterPro" id="IPR029498">
    <property type="entry name" value="HeLo_dom"/>
</dbReference>
<comment type="caution">
    <text evidence="3">The sequence shown here is derived from an EMBL/GenBank/DDBJ whole genome shotgun (WGS) entry which is preliminary data.</text>
</comment>
<evidence type="ECO:0000313" key="4">
    <source>
        <dbReference type="Proteomes" id="UP001161017"/>
    </source>
</evidence>
<keyword evidence="4" id="KW-1185">Reference proteome</keyword>
<feature type="domain" description="Prion-inhibition and propagation HeLo" evidence="1">
    <location>
        <begin position="5"/>
        <end position="203"/>
    </location>
</feature>
<feature type="domain" description="Fungal death-pathway protein SesB" evidence="2">
    <location>
        <begin position="228"/>
        <end position="253"/>
    </location>
</feature>
<sequence length="268" mass="29173">METAGLAVGALSLAGLFNNAVQCFEFVQLGRSFGKDFETSQLKLECARLRLSRWGAALGLGEDLQNEMLLEARLGSQVTEQAKQLLGQTLAVFEEAKGVSSKYVSQAKLSDGQIAVCNSQENMDPPTADLCNHMRQISLKRQNRTSILKKTKWALYQEKHFRRLIEDIKELIDGLIGLFPASQEDQQRLCSAEVSTMGDSAAMPLLSKVASEQDALLTGVISKLAASKGASYSTVFSGDHNSGVQVGQNMGSMREFTFGRGNQEGRDA</sequence>
<dbReference type="Gene3D" id="1.20.120.1020">
    <property type="entry name" value="Prion-inhibition and propagation, HeLo domain"/>
    <property type="match status" value="1"/>
</dbReference>
<name>A0AA43QRE7_9LECA</name>
<accession>A0AA43QRE7</accession>
<reference evidence="3" key="1">
    <citation type="journal article" date="2023" name="Genome Biol. Evol.">
        <title>First Whole Genome Sequence and Flow Cytometry Genome Size Data for the Lichen-Forming Fungus Ramalina farinacea (Ascomycota).</title>
        <authorList>
            <person name="Llewellyn T."/>
            <person name="Mian S."/>
            <person name="Hill R."/>
            <person name="Leitch I.J."/>
            <person name="Gaya E."/>
        </authorList>
    </citation>
    <scope>NUCLEOTIDE SEQUENCE</scope>
    <source>
        <strain evidence="3">LIQ254RAFAR</strain>
    </source>
</reference>
<dbReference type="AlphaFoldDB" id="A0AA43QRE7"/>
<dbReference type="PANTHER" id="PTHR37542:SF3">
    <property type="entry name" value="PRION-INHIBITION AND PROPAGATION HELO DOMAIN-CONTAINING PROTEIN"/>
    <property type="match status" value="1"/>
</dbReference>
<evidence type="ECO:0000259" key="1">
    <source>
        <dbReference type="Pfam" id="PF14479"/>
    </source>
</evidence>
<dbReference type="InterPro" id="IPR038305">
    <property type="entry name" value="HeLo_sf"/>
</dbReference>
<dbReference type="Pfam" id="PF14479">
    <property type="entry name" value="HeLo"/>
    <property type="match status" value="1"/>
</dbReference>
<dbReference type="Proteomes" id="UP001161017">
    <property type="component" value="Unassembled WGS sequence"/>
</dbReference>
<evidence type="ECO:0000259" key="2">
    <source>
        <dbReference type="Pfam" id="PF17046"/>
    </source>
</evidence>
<organism evidence="3 4">
    <name type="scientific">Ramalina farinacea</name>
    <dbReference type="NCBI Taxonomy" id="258253"/>
    <lineage>
        <taxon>Eukaryota</taxon>
        <taxon>Fungi</taxon>
        <taxon>Dikarya</taxon>
        <taxon>Ascomycota</taxon>
        <taxon>Pezizomycotina</taxon>
        <taxon>Lecanoromycetes</taxon>
        <taxon>OSLEUM clade</taxon>
        <taxon>Lecanoromycetidae</taxon>
        <taxon>Lecanorales</taxon>
        <taxon>Lecanorineae</taxon>
        <taxon>Ramalinaceae</taxon>
        <taxon>Ramalina</taxon>
    </lineage>
</organism>
<dbReference type="PANTHER" id="PTHR37542">
    <property type="entry name" value="HELO DOMAIN-CONTAINING PROTEIN-RELATED"/>
    <property type="match status" value="1"/>
</dbReference>
<evidence type="ECO:0008006" key="5">
    <source>
        <dbReference type="Google" id="ProtNLM"/>
    </source>
</evidence>
<protein>
    <recommendedName>
        <fullName evidence="5">Prion-inhibition and propagation HeLo domain-containing protein</fullName>
    </recommendedName>
</protein>